<name>A0A835DH32_TETSI</name>
<sequence>MVVLSSRHGLTGISPMECDGPDVAPTSSSSSSERIRCLSLQTNNYNREQGFMKVCDMNLTLDATDLHLNLQLGVAPPCSACALSGLTLVANNFPEFQCAAVVLRLSLGRG</sequence>
<dbReference type="Proteomes" id="UP000655225">
    <property type="component" value="Unassembled WGS sequence"/>
</dbReference>
<reference evidence="1 2" key="1">
    <citation type="submission" date="2020-04" db="EMBL/GenBank/DDBJ databases">
        <title>Plant Genome Project.</title>
        <authorList>
            <person name="Zhang R.-G."/>
        </authorList>
    </citation>
    <scope>NUCLEOTIDE SEQUENCE [LARGE SCALE GENOMIC DNA]</scope>
    <source>
        <strain evidence="1">YNK0</strain>
        <tissue evidence="1">Leaf</tissue>
    </source>
</reference>
<evidence type="ECO:0000313" key="1">
    <source>
        <dbReference type="EMBL" id="KAF8400502.1"/>
    </source>
</evidence>
<comment type="caution">
    <text evidence="1">The sequence shown here is derived from an EMBL/GenBank/DDBJ whole genome shotgun (WGS) entry which is preliminary data.</text>
</comment>
<protein>
    <submittedName>
        <fullName evidence="1">Uncharacterized protein</fullName>
    </submittedName>
</protein>
<accession>A0A835DH32</accession>
<gene>
    <name evidence="1" type="ORF">HHK36_013800</name>
</gene>
<keyword evidence="2" id="KW-1185">Reference proteome</keyword>
<dbReference type="AlphaFoldDB" id="A0A835DH32"/>
<dbReference type="EMBL" id="JABCRI010000009">
    <property type="protein sequence ID" value="KAF8400502.1"/>
    <property type="molecule type" value="Genomic_DNA"/>
</dbReference>
<evidence type="ECO:0000313" key="2">
    <source>
        <dbReference type="Proteomes" id="UP000655225"/>
    </source>
</evidence>
<proteinExistence type="predicted"/>
<organism evidence="1 2">
    <name type="scientific">Tetracentron sinense</name>
    <name type="common">Spur-leaf</name>
    <dbReference type="NCBI Taxonomy" id="13715"/>
    <lineage>
        <taxon>Eukaryota</taxon>
        <taxon>Viridiplantae</taxon>
        <taxon>Streptophyta</taxon>
        <taxon>Embryophyta</taxon>
        <taxon>Tracheophyta</taxon>
        <taxon>Spermatophyta</taxon>
        <taxon>Magnoliopsida</taxon>
        <taxon>Trochodendrales</taxon>
        <taxon>Trochodendraceae</taxon>
        <taxon>Tetracentron</taxon>
    </lineage>
</organism>